<dbReference type="GO" id="GO:0003700">
    <property type="term" value="F:DNA-binding transcription factor activity"/>
    <property type="evidence" value="ECO:0007669"/>
    <property type="project" value="InterPro"/>
</dbReference>
<keyword evidence="8" id="KW-1185">Reference proteome</keyword>
<sequence length="116" mass="13217">PQSELARQRRQKISEKTRCLQKLLPWDKKMDTATMLGEAYEYVRFLQAQVTALHSMPCQSSFGTTTAYGFQNDGRFVSGLGSLNRQQLLQVMLNSPVAQTMLYSRGLCVFSMEQLM</sequence>
<keyword evidence="4" id="KW-0804">Transcription</keyword>
<dbReference type="SMART" id="SM00353">
    <property type="entry name" value="HLH"/>
    <property type="match status" value="1"/>
</dbReference>
<name>A0A1Q3D831_CEPFO</name>
<dbReference type="EMBL" id="BDDD01004848">
    <property type="protein sequence ID" value="GAV88418.1"/>
    <property type="molecule type" value="Genomic_DNA"/>
</dbReference>
<evidence type="ECO:0000313" key="8">
    <source>
        <dbReference type="Proteomes" id="UP000187406"/>
    </source>
</evidence>
<dbReference type="GO" id="GO:0003677">
    <property type="term" value="F:DNA binding"/>
    <property type="evidence" value="ECO:0007669"/>
    <property type="project" value="UniProtKB-KW"/>
</dbReference>
<dbReference type="Pfam" id="PF00010">
    <property type="entry name" value="HLH"/>
    <property type="match status" value="1"/>
</dbReference>
<comment type="subcellular location">
    <subcellularLocation>
        <location evidence="1">Nucleus</location>
    </subcellularLocation>
</comment>
<comment type="caution">
    <text evidence="7">The sequence shown here is derived from an EMBL/GenBank/DDBJ whole genome shotgun (WGS) entry which is preliminary data.</text>
</comment>
<evidence type="ECO:0000313" key="7">
    <source>
        <dbReference type="EMBL" id="GAV88418.1"/>
    </source>
</evidence>
<protein>
    <submittedName>
        <fullName evidence="7">HLH domain-containing protein</fullName>
    </submittedName>
</protein>
<evidence type="ECO:0000259" key="6">
    <source>
        <dbReference type="PROSITE" id="PS50888"/>
    </source>
</evidence>
<dbReference type="PANTHER" id="PTHR45914:SF24">
    <property type="entry name" value="BHLH DOMAIN-CONTAINING PROTEIN"/>
    <property type="match status" value="1"/>
</dbReference>
<dbReference type="GO" id="GO:0005634">
    <property type="term" value="C:nucleus"/>
    <property type="evidence" value="ECO:0007669"/>
    <property type="project" value="UniProtKB-SubCell"/>
</dbReference>
<dbReference type="PANTHER" id="PTHR45914">
    <property type="entry name" value="TRANSCRIPTION FACTOR HEC3-RELATED"/>
    <property type="match status" value="1"/>
</dbReference>
<dbReference type="InParanoid" id="A0A1Q3D831"/>
<keyword evidence="2" id="KW-0805">Transcription regulation</keyword>
<organism evidence="7 8">
    <name type="scientific">Cephalotus follicularis</name>
    <name type="common">Albany pitcher plant</name>
    <dbReference type="NCBI Taxonomy" id="3775"/>
    <lineage>
        <taxon>Eukaryota</taxon>
        <taxon>Viridiplantae</taxon>
        <taxon>Streptophyta</taxon>
        <taxon>Embryophyta</taxon>
        <taxon>Tracheophyta</taxon>
        <taxon>Spermatophyta</taxon>
        <taxon>Magnoliopsida</taxon>
        <taxon>eudicotyledons</taxon>
        <taxon>Gunneridae</taxon>
        <taxon>Pentapetalae</taxon>
        <taxon>rosids</taxon>
        <taxon>fabids</taxon>
        <taxon>Oxalidales</taxon>
        <taxon>Cephalotaceae</taxon>
        <taxon>Cephalotus</taxon>
    </lineage>
</organism>
<evidence type="ECO:0000256" key="3">
    <source>
        <dbReference type="ARBA" id="ARBA00023125"/>
    </source>
</evidence>
<evidence type="ECO:0000256" key="5">
    <source>
        <dbReference type="ARBA" id="ARBA00023242"/>
    </source>
</evidence>
<keyword evidence="5" id="KW-0539">Nucleus</keyword>
<dbReference type="PROSITE" id="PS50888">
    <property type="entry name" value="BHLH"/>
    <property type="match status" value="1"/>
</dbReference>
<dbReference type="InterPro" id="IPR045843">
    <property type="entry name" value="IND-like"/>
</dbReference>
<dbReference type="AlphaFoldDB" id="A0A1Q3D831"/>
<dbReference type="OrthoDB" id="1610519at2759"/>
<reference evidence="8" key="1">
    <citation type="submission" date="2016-04" db="EMBL/GenBank/DDBJ databases">
        <title>Cephalotus genome sequencing.</title>
        <authorList>
            <person name="Fukushima K."/>
            <person name="Hasebe M."/>
            <person name="Fang X."/>
        </authorList>
    </citation>
    <scope>NUCLEOTIDE SEQUENCE [LARGE SCALE GENOMIC DNA]</scope>
    <source>
        <strain evidence="8">cv. St1</strain>
    </source>
</reference>
<dbReference type="Gene3D" id="4.10.280.10">
    <property type="entry name" value="Helix-loop-helix DNA-binding domain"/>
    <property type="match status" value="1"/>
</dbReference>
<accession>A0A1Q3D831</accession>
<evidence type="ECO:0000256" key="1">
    <source>
        <dbReference type="ARBA" id="ARBA00004123"/>
    </source>
</evidence>
<proteinExistence type="predicted"/>
<evidence type="ECO:0000256" key="4">
    <source>
        <dbReference type="ARBA" id="ARBA00023163"/>
    </source>
</evidence>
<dbReference type="InterPro" id="IPR036638">
    <property type="entry name" value="HLH_DNA-bd_sf"/>
</dbReference>
<dbReference type="STRING" id="3775.A0A1Q3D831"/>
<keyword evidence="3" id="KW-0238">DNA-binding</keyword>
<dbReference type="InterPro" id="IPR011598">
    <property type="entry name" value="bHLH_dom"/>
</dbReference>
<feature type="domain" description="BHLH" evidence="6">
    <location>
        <begin position="1"/>
        <end position="46"/>
    </location>
</feature>
<dbReference type="GO" id="GO:0046983">
    <property type="term" value="F:protein dimerization activity"/>
    <property type="evidence" value="ECO:0007669"/>
    <property type="project" value="InterPro"/>
</dbReference>
<dbReference type="Proteomes" id="UP000187406">
    <property type="component" value="Unassembled WGS sequence"/>
</dbReference>
<gene>
    <name evidence="7" type="ORF">CFOL_v3_31840</name>
</gene>
<feature type="non-terminal residue" evidence="7">
    <location>
        <position position="1"/>
    </location>
</feature>
<feature type="non-terminal residue" evidence="7">
    <location>
        <position position="116"/>
    </location>
</feature>
<evidence type="ECO:0000256" key="2">
    <source>
        <dbReference type="ARBA" id="ARBA00023015"/>
    </source>
</evidence>
<dbReference type="SUPFAM" id="SSF47459">
    <property type="entry name" value="HLH, helix-loop-helix DNA-binding domain"/>
    <property type="match status" value="1"/>
</dbReference>